<dbReference type="SMART" id="SM00490">
    <property type="entry name" value="HELICc"/>
    <property type="match status" value="1"/>
</dbReference>
<feature type="compositionally biased region" description="Basic residues" evidence="7">
    <location>
        <begin position="415"/>
        <end position="426"/>
    </location>
</feature>
<feature type="domain" description="Helicase ATP-binding" evidence="8">
    <location>
        <begin position="33"/>
        <end position="204"/>
    </location>
</feature>
<dbReference type="InterPro" id="IPR050079">
    <property type="entry name" value="DEAD_box_RNA_helicase"/>
</dbReference>
<dbReference type="Gene3D" id="3.40.50.300">
    <property type="entry name" value="P-loop containing nucleotide triphosphate hydrolases"/>
    <property type="match status" value="2"/>
</dbReference>
<evidence type="ECO:0000313" key="12">
    <source>
        <dbReference type="Proteomes" id="UP001157974"/>
    </source>
</evidence>
<feature type="compositionally biased region" description="Basic and acidic residues" evidence="7">
    <location>
        <begin position="398"/>
        <end position="414"/>
    </location>
</feature>
<dbReference type="AlphaFoldDB" id="A0AAV8US25"/>
<evidence type="ECO:0000256" key="2">
    <source>
        <dbReference type="ARBA" id="ARBA00022801"/>
    </source>
</evidence>
<dbReference type="EMBL" id="JAMWBK010000005">
    <property type="protein sequence ID" value="KAJ8905346.1"/>
    <property type="molecule type" value="Genomic_DNA"/>
</dbReference>
<accession>A0AAV8US25</accession>
<feature type="domain" description="Helicase C-terminal" evidence="9">
    <location>
        <begin position="216"/>
        <end position="380"/>
    </location>
</feature>
<dbReference type="PROSITE" id="PS51195">
    <property type="entry name" value="Q_MOTIF"/>
    <property type="match status" value="1"/>
</dbReference>
<keyword evidence="1 6" id="KW-0547">Nucleotide-binding</keyword>
<evidence type="ECO:0000259" key="9">
    <source>
        <dbReference type="PROSITE" id="PS51194"/>
    </source>
</evidence>
<feature type="region of interest" description="Disordered" evidence="7">
    <location>
        <begin position="398"/>
        <end position="426"/>
    </location>
</feature>
<dbReference type="InterPro" id="IPR014001">
    <property type="entry name" value="Helicase_ATP-bd"/>
</dbReference>
<evidence type="ECO:0000259" key="8">
    <source>
        <dbReference type="PROSITE" id="PS51192"/>
    </source>
</evidence>
<dbReference type="PANTHER" id="PTHR47959:SF24">
    <property type="entry name" value="ATP-DEPENDENT RNA HELICASE"/>
    <property type="match status" value="1"/>
</dbReference>
<keyword evidence="4 6" id="KW-0067">ATP-binding</keyword>
<feature type="short sequence motif" description="Q motif" evidence="5">
    <location>
        <begin position="2"/>
        <end position="30"/>
    </location>
</feature>
<dbReference type="SUPFAM" id="SSF52540">
    <property type="entry name" value="P-loop containing nucleoside triphosphate hydrolases"/>
    <property type="match status" value="1"/>
</dbReference>
<dbReference type="PROSITE" id="PS51194">
    <property type="entry name" value="HELICASE_CTER"/>
    <property type="match status" value="1"/>
</dbReference>
<evidence type="ECO:0000259" key="10">
    <source>
        <dbReference type="PROSITE" id="PS51195"/>
    </source>
</evidence>
<sequence>MDGFEALGVKKWLLRSCESLGMRQPTEVQEAAIPAALEGRSVLASAETGSGKTAAFVIPILQKLAEDPFGVFAVILEPTRELALQVYETVHALGAGKNVKVVAVVGGVDMVDQGMSLSRIPHIIVATPGRLADCTRREDVDLSRVKFVVLDEADRLLEGAFSEDLAAILDGANEENRQTLLFSATVSKKVKALAENFSEGVFRFDAKSTKYKTVEQLVQEYYLVPEDFKDAYLAHILTKQFQEKSSVVFVSRKSTCENLLFLLRELGVNGVSLHSGMKQSEREKALEQFKSSTKKLLIATDLASRGLDVPYVELVVNYDVPDRVSTYVHRVGRTARIGRPGVAISLISQYDVYLAQNIEEKLNLKLELRENADKIEREIASDLVSKVTMARRLAKYAVADHRSSKGANKADQKPGRSRKKRRKVGR</sequence>
<dbReference type="PROSITE" id="PS51192">
    <property type="entry name" value="HELICASE_ATP_BIND_1"/>
    <property type="match status" value="1"/>
</dbReference>
<dbReference type="PROSITE" id="PS00039">
    <property type="entry name" value="DEAD_ATP_HELICASE"/>
    <property type="match status" value="1"/>
</dbReference>
<dbReference type="InterPro" id="IPR014014">
    <property type="entry name" value="RNA_helicase_DEAD_Q_motif"/>
</dbReference>
<dbReference type="Pfam" id="PF00271">
    <property type="entry name" value="Helicase_C"/>
    <property type="match status" value="1"/>
</dbReference>
<dbReference type="Pfam" id="PF00270">
    <property type="entry name" value="DEAD"/>
    <property type="match status" value="1"/>
</dbReference>
<evidence type="ECO:0000256" key="4">
    <source>
        <dbReference type="ARBA" id="ARBA00022840"/>
    </source>
</evidence>
<dbReference type="CDD" id="cd18787">
    <property type="entry name" value="SF2_C_DEAD"/>
    <property type="match status" value="1"/>
</dbReference>
<keyword evidence="2 6" id="KW-0378">Hydrolase</keyword>
<keyword evidence="3 6" id="KW-0347">Helicase</keyword>
<evidence type="ECO:0000256" key="3">
    <source>
        <dbReference type="ARBA" id="ARBA00022806"/>
    </source>
</evidence>
<dbReference type="PANTHER" id="PTHR47959">
    <property type="entry name" value="ATP-DEPENDENT RNA HELICASE RHLE-RELATED"/>
    <property type="match status" value="1"/>
</dbReference>
<keyword evidence="12" id="KW-1185">Reference proteome</keyword>
<dbReference type="GO" id="GO:0003676">
    <property type="term" value="F:nucleic acid binding"/>
    <property type="evidence" value="ECO:0007669"/>
    <property type="project" value="InterPro"/>
</dbReference>
<dbReference type="InterPro" id="IPR011545">
    <property type="entry name" value="DEAD/DEAH_box_helicase_dom"/>
</dbReference>
<gene>
    <name evidence="11" type="ORF">NDN08_001853</name>
</gene>
<dbReference type="GO" id="GO:0016787">
    <property type="term" value="F:hydrolase activity"/>
    <property type="evidence" value="ECO:0007669"/>
    <property type="project" value="UniProtKB-KW"/>
</dbReference>
<dbReference type="InterPro" id="IPR027417">
    <property type="entry name" value="P-loop_NTPase"/>
</dbReference>
<evidence type="ECO:0000313" key="11">
    <source>
        <dbReference type="EMBL" id="KAJ8905346.1"/>
    </source>
</evidence>
<evidence type="ECO:0000256" key="7">
    <source>
        <dbReference type="SAM" id="MobiDB-lite"/>
    </source>
</evidence>
<organism evidence="11 12">
    <name type="scientific">Rhodosorus marinus</name>
    <dbReference type="NCBI Taxonomy" id="101924"/>
    <lineage>
        <taxon>Eukaryota</taxon>
        <taxon>Rhodophyta</taxon>
        <taxon>Stylonematophyceae</taxon>
        <taxon>Stylonematales</taxon>
        <taxon>Stylonemataceae</taxon>
        <taxon>Rhodosorus</taxon>
    </lineage>
</organism>
<comment type="similarity">
    <text evidence="6">Belongs to the DEAD box helicase family.</text>
</comment>
<dbReference type="Proteomes" id="UP001157974">
    <property type="component" value="Unassembled WGS sequence"/>
</dbReference>
<protein>
    <recommendedName>
        <fullName evidence="13">ATP-dependent RNA helicase</fullName>
    </recommendedName>
</protein>
<dbReference type="GO" id="GO:0003724">
    <property type="term" value="F:RNA helicase activity"/>
    <property type="evidence" value="ECO:0007669"/>
    <property type="project" value="InterPro"/>
</dbReference>
<evidence type="ECO:0008006" key="13">
    <source>
        <dbReference type="Google" id="ProtNLM"/>
    </source>
</evidence>
<comment type="caution">
    <text evidence="11">The sequence shown here is derived from an EMBL/GenBank/DDBJ whole genome shotgun (WGS) entry which is preliminary data.</text>
</comment>
<dbReference type="InterPro" id="IPR001650">
    <property type="entry name" value="Helicase_C-like"/>
</dbReference>
<dbReference type="GO" id="GO:0005829">
    <property type="term" value="C:cytosol"/>
    <property type="evidence" value="ECO:0007669"/>
    <property type="project" value="TreeGrafter"/>
</dbReference>
<name>A0AAV8US25_9RHOD</name>
<dbReference type="SMART" id="SM00487">
    <property type="entry name" value="DEXDc"/>
    <property type="match status" value="1"/>
</dbReference>
<dbReference type="GO" id="GO:0005524">
    <property type="term" value="F:ATP binding"/>
    <property type="evidence" value="ECO:0007669"/>
    <property type="project" value="UniProtKB-KW"/>
</dbReference>
<reference evidence="11 12" key="1">
    <citation type="journal article" date="2023" name="Nat. Commun.">
        <title>Origin of minicircular mitochondrial genomes in red algae.</title>
        <authorList>
            <person name="Lee Y."/>
            <person name="Cho C.H."/>
            <person name="Lee Y.M."/>
            <person name="Park S.I."/>
            <person name="Yang J.H."/>
            <person name="West J.A."/>
            <person name="Bhattacharya D."/>
            <person name="Yoon H.S."/>
        </authorList>
    </citation>
    <scope>NUCLEOTIDE SEQUENCE [LARGE SCALE GENOMIC DNA]</scope>
    <source>
        <strain evidence="11 12">CCMP1338</strain>
        <tissue evidence="11">Whole cell</tissue>
    </source>
</reference>
<evidence type="ECO:0000256" key="1">
    <source>
        <dbReference type="ARBA" id="ARBA00022741"/>
    </source>
</evidence>
<feature type="domain" description="DEAD-box RNA helicase Q" evidence="10">
    <location>
        <begin position="2"/>
        <end position="30"/>
    </location>
</feature>
<proteinExistence type="inferred from homology"/>
<dbReference type="InterPro" id="IPR000629">
    <property type="entry name" value="RNA-helicase_DEAD-box_CS"/>
</dbReference>
<evidence type="ECO:0000256" key="6">
    <source>
        <dbReference type="RuleBase" id="RU000492"/>
    </source>
</evidence>
<evidence type="ECO:0000256" key="5">
    <source>
        <dbReference type="PROSITE-ProRule" id="PRU00552"/>
    </source>
</evidence>